<evidence type="ECO:0000313" key="2">
    <source>
        <dbReference type="EMBL" id="KAK8238111.1"/>
    </source>
</evidence>
<feature type="region of interest" description="Disordered" evidence="1">
    <location>
        <begin position="186"/>
        <end position="209"/>
    </location>
</feature>
<evidence type="ECO:0000313" key="3">
    <source>
        <dbReference type="Proteomes" id="UP001492380"/>
    </source>
</evidence>
<evidence type="ECO:0000256" key="1">
    <source>
        <dbReference type="SAM" id="MobiDB-lite"/>
    </source>
</evidence>
<sequence length="209" mass="23169">MWSAVNRLADQQLRTNHLTRIAVSTSPQSSLPHREENCRAFGREARSRSNHHSSIFRLTICFPLEDAFDRLCLCEGLQVIKSIQFDGHSGDASQGIPLPFGFSFLPTRTDRRLAIKACRPMFVRTAIPQHHATRISRTGGQSTCRHGSVKFSLPGQRVSETTANQKNLLTCSWTKFCTCSSFTAPSSRTSPAEAENNHEMIGPGPQTAV</sequence>
<dbReference type="Proteomes" id="UP001492380">
    <property type="component" value="Unassembled WGS sequence"/>
</dbReference>
<proteinExistence type="predicted"/>
<organism evidence="2 3">
    <name type="scientific">Phyllosticta capitalensis</name>
    <dbReference type="NCBI Taxonomy" id="121624"/>
    <lineage>
        <taxon>Eukaryota</taxon>
        <taxon>Fungi</taxon>
        <taxon>Dikarya</taxon>
        <taxon>Ascomycota</taxon>
        <taxon>Pezizomycotina</taxon>
        <taxon>Dothideomycetes</taxon>
        <taxon>Dothideomycetes incertae sedis</taxon>
        <taxon>Botryosphaeriales</taxon>
        <taxon>Phyllostictaceae</taxon>
        <taxon>Phyllosticta</taxon>
    </lineage>
</organism>
<name>A0ABR1YT00_9PEZI</name>
<accession>A0ABR1YT00</accession>
<protein>
    <submittedName>
        <fullName evidence="2">Uncharacterized protein</fullName>
    </submittedName>
</protein>
<dbReference type="EMBL" id="JBBWRZ010000004">
    <property type="protein sequence ID" value="KAK8238111.1"/>
    <property type="molecule type" value="Genomic_DNA"/>
</dbReference>
<reference evidence="2 3" key="1">
    <citation type="submission" date="2024-04" db="EMBL/GenBank/DDBJ databases">
        <title>Phyllosticta paracitricarpa is synonymous to the EU quarantine fungus P. citricarpa based on phylogenomic analyses.</title>
        <authorList>
            <consortium name="Lawrence Berkeley National Laboratory"/>
            <person name="Van Ingen-Buijs V.A."/>
            <person name="Van Westerhoven A.C."/>
            <person name="Haridas S."/>
            <person name="Skiadas P."/>
            <person name="Martin F."/>
            <person name="Groenewald J.Z."/>
            <person name="Crous P.W."/>
            <person name="Seidl M.F."/>
        </authorList>
    </citation>
    <scope>NUCLEOTIDE SEQUENCE [LARGE SCALE GENOMIC DNA]</scope>
    <source>
        <strain evidence="2 3">CBS 123374</strain>
    </source>
</reference>
<gene>
    <name evidence="2" type="ORF">HDK90DRAFT_213772</name>
</gene>
<comment type="caution">
    <text evidence="2">The sequence shown here is derived from an EMBL/GenBank/DDBJ whole genome shotgun (WGS) entry which is preliminary data.</text>
</comment>
<keyword evidence="3" id="KW-1185">Reference proteome</keyword>